<dbReference type="AlphaFoldDB" id="A0A0A9F7L1"/>
<dbReference type="EMBL" id="GBRH01189549">
    <property type="protein sequence ID" value="JAE08347.1"/>
    <property type="molecule type" value="Transcribed_RNA"/>
</dbReference>
<accession>A0A0A9F7L1</accession>
<protein>
    <submittedName>
        <fullName evidence="1">Uncharacterized protein</fullName>
    </submittedName>
</protein>
<proteinExistence type="predicted"/>
<reference evidence="1" key="2">
    <citation type="journal article" date="2015" name="Data Brief">
        <title>Shoot transcriptome of the giant reed, Arundo donax.</title>
        <authorList>
            <person name="Barrero R.A."/>
            <person name="Guerrero F.D."/>
            <person name="Moolhuijzen P."/>
            <person name="Goolsby J.A."/>
            <person name="Tidwell J."/>
            <person name="Bellgard S.E."/>
            <person name="Bellgard M.I."/>
        </authorList>
    </citation>
    <scope>NUCLEOTIDE SEQUENCE</scope>
    <source>
        <tissue evidence="1">Shoot tissue taken approximately 20 cm above the soil surface</tissue>
    </source>
</reference>
<evidence type="ECO:0000313" key="1">
    <source>
        <dbReference type="EMBL" id="JAE08347.1"/>
    </source>
</evidence>
<organism evidence="1">
    <name type="scientific">Arundo donax</name>
    <name type="common">Giant reed</name>
    <name type="synonym">Donax arundinaceus</name>
    <dbReference type="NCBI Taxonomy" id="35708"/>
    <lineage>
        <taxon>Eukaryota</taxon>
        <taxon>Viridiplantae</taxon>
        <taxon>Streptophyta</taxon>
        <taxon>Embryophyta</taxon>
        <taxon>Tracheophyta</taxon>
        <taxon>Spermatophyta</taxon>
        <taxon>Magnoliopsida</taxon>
        <taxon>Liliopsida</taxon>
        <taxon>Poales</taxon>
        <taxon>Poaceae</taxon>
        <taxon>PACMAD clade</taxon>
        <taxon>Arundinoideae</taxon>
        <taxon>Arundineae</taxon>
        <taxon>Arundo</taxon>
    </lineage>
</organism>
<sequence>MSCIDLNNRSIGTLGLQIYNLRNYVVRFR</sequence>
<name>A0A0A9F7L1_ARUDO</name>
<reference evidence="1" key="1">
    <citation type="submission" date="2014-09" db="EMBL/GenBank/DDBJ databases">
        <authorList>
            <person name="Magalhaes I.L.F."/>
            <person name="Oliveira U."/>
            <person name="Santos F.R."/>
            <person name="Vidigal T.H.D.A."/>
            <person name="Brescovit A.D."/>
            <person name="Santos A.J."/>
        </authorList>
    </citation>
    <scope>NUCLEOTIDE SEQUENCE</scope>
    <source>
        <tissue evidence="1">Shoot tissue taken approximately 20 cm above the soil surface</tissue>
    </source>
</reference>